<keyword evidence="3" id="KW-1185">Reference proteome</keyword>
<evidence type="ECO:0000256" key="1">
    <source>
        <dbReference type="SAM" id="SignalP"/>
    </source>
</evidence>
<dbReference type="RefSeq" id="WP_310119892.1">
    <property type="nucleotide sequence ID" value="NZ_JAVDRP010000003.1"/>
</dbReference>
<keyword evidence="1" id="KW-0732">Signal</keyword>
<gene>
    <name evidence="2" type="ORF">J2804_001878</name>
</gene>
<feature type="signal peptide" evidence="1">
    <location>
        <begin position="1"/>
        <end position="19"/>
    </location>
</feature>
<evidence type="ECO:0000313" key="3">
    <source>
        <dbReference type="Proteomes" id="UP001264340"/>
    </source>
</evidence>
<reference evidence="2 3" key="1">
    <citation type="submission" date="2023-07" db="EMBL/GenBank/DDBJ databases">
        <title>Sorghum-associated microbial communities from plants grown in Nebraska, USA.</title>
        <authorList>
            <person name="Schachtman D."/>
        </authorList>
    </citation>
    <scope>NUCLEOTIDE SEQUENCE [LARGE SCALE GENOMIC DNA]</scope>
    <source>
        <strain evidence="2 3">DS1316</strain>
    </source>
</reference>
<dbReference type="EMBL" id="JAVDRP010000003">
    <property type="protein sequence ID" value="MDR6408485.1"/>
    <property type="molecule type" value="Genomic_DNA"/>
</dbReference>
<feature type="chain" id="PRO_5046550049" description="Lipoprotein" evidence="1">
    <location>
        <begin position="20"/>
        <end position="115"/>
    </location>
</feature>
<name>A0ABU1LPJ8_9BURK</name>
<dbReference type="Proteomes" id="UP001264340">
    <property type="component" value="Unassembled WGS sequence"/>
</dbReference>
<protein>
    <recommendedName>
        <fullName evidence="4">Lipoprotein</fullName>
    </recommendedName>
</protein>
<organism evidence="2 3">
    <name type="scientific">Paraburkholderia terricola</name>
    <dbReference type="NCBI Taxonomy" id="169427"/>
    <lineage>
        <taxon>Bacteria</taxon>
        <taxon>Pseudomonadati</taxon>
        <taxon>Pseudomonadota</taxon>
        <taxon>Betaproteobacteria</taxon>
        <taxon>Burkholderiales</taxon>
        <taxon>Burkholderiaceae</taxon>
        <taxon>Paraburkholderia</taxon>
    </lineage>
</organism>
<evidence type="ECO:0008006" key="4">
    <source>
        <dbReference type="Google" id="ProtNLM"/>
    </source>
</evidence>
<sequence>MMRRAIITAALIVCAQACAAQQPLRDDNDAATRAADITRTYGLSEDRTECLLFDTADKGEYFVVRVRENHTQACGGAAGVSPTLFFLKIRKRDGYTLTTAYDSEQYLPLRTSAKN</sequence>
<comment type="caution">
    <text evidence="2">The sequence shown here is derived from an EMBL/GenBank/DDBJ whole genome shotgun (WGS) entry which is preliminary data.</text>
</comment>
<accession>A0ABU1LPJ8</accession>
<evidence type="ECO:0000313" key="2">
    <source>
        <dbReference type="EMBL" id="MDR6408485.1"/>
    </source>
</evidence>
<proteinExistence type="predicted"/>